<dbReference type="Proteomes" id="UP001201262">
    <property type="component" value="Unassembled WGS sequence"/>
</dbReference>
<comment type="caution">
    <text evidence="10">The sequence shown here is derived from an EMBL/GenBank/DDBJ whole genome shotgun (WGS) entry which is preliminary data.</text>
</comment>
<evidence type="ECO:0000313" key="10">
    <source>
        <dbReference type="EMBL" id="KAH8705352.1"/>
    </source>
</evidence>
<sequence length="520" mass="56382">MNILLLSSLASAALAAGQTHKTDCQHLTAPNVPGATVLSINGTERWNYTVPALRPFLLSPVSGLNFCDVTVLLTHAGAKDQVTVKVWLPLQDWNGRFQANGGSAYAAGEFDLTLGPTVKAGYSSSSTDAGVGFNPETPSPWALKADGSVDFDALINFSYRSIHDMAVVGKELTAQFYGTKPKYSYWNGCSTGGRQGMVAAQRYPDLFDGISVGAPAINWAKYVLAEQWPQVIMQQEQTFPSSCELKFFSDTAIAECDGLDGVKDRIINDPEKCHYTPYQSVGQEVDCDGKKVTITKSAATVVANALQGPVDTSGRPLWYGLNAGAPLDSLVNTTAAVNGTLAGYPFFVNDEWIKYFVVRNPDYNTLEINATTFVDLFWKSYIDYDSTIGTDEADLSSFHQHGGKLLMWQGLSDQLIFPGGTVDYRTRVERLMGGRHKTNDFFRLFFAPGVDHCGFGSTIGAIPDDPFGALVNWVEHGKAPDSIPATVNDEAKAKRIVCAYPQRAEYIGGDVNSAASFRCA</sequence>
<dbReference type="GO" id="GO:0030600">
    <property type="term" value="F:feruloyl esterase activity"/>
    <property type="evidence" value="ECO:0007669"/>
    <property type="project" value="UniProtKB-ARBA"/>
</dbReference>
<dbReference type="AlphaFoldDB" id="A0AAD4L3N9"/>
<keyword evidence="7" id="KW-1015">Disulfide bond</keyword>
<dbReference type="GeneID" id="70243140"/>
<keyword evidence="6" id="KW-0106">Calcium</keyword>
<evidence type="ECO:0000256" key="8">
    <source>
        <dbReference type="RuleBase" id="RU361238"/>
    </source>
</evidence>
<evidence type="ECO:0000256" key="2">
    <source>
        <dbReference type="ARBA" id="ARBA00022487"/>
    </source>
</evidence>
<evidence type="ECO:0000256" key="5">
    <source>
        <dbReference type="ARBA" id="ARBA00022801"/>
    </source>
</evidence>
<keyword evidence="3" id="KW-0479">Metal-binding</keyword>
<dbReference type="InterPro" id="IPR029058">
    <property type="entry name" value="AB_hydrolase_fold"/>
</dbReference>
<dbReference type="Pfam" id="PF07519">
    <property type="entry name" value="Tannase"/>
    <property type="match status" value="1"/>
</dbReference>
<feature type="signal peptide" evidence="9">
    <location>
        <begin position="1"/>
        <end position="15"/>
    </location>
</feature>
<dbReference type="EC" id="3.1.1.-" evidence="8"/>
<evidence type="ECO:0000313" key="11">
    <source>
        <dbReference type="Proteomes" id="UP001201262"/>
    </source>
</evidence>
<feature type="chain" id="PRO_5042230314" description="Carboxylic ester hydrolase" evidence="9">
    <location>
        <begin position="16"/>
        <end position="520"/>
    </location>
</feature>
<evidence type="ECO:0000256" key="9">
    <source>
        <dbReference type="SAM" id="SignalP"/>
    </source>
</evidence>
<keyword evidence="2" id="KW-0719">Serine esterase</keyword>
<accession>A0AAD4L3N9</accession>
<keyword evidence="4 9" id="KW-0732">Signal</keyword>
<reference evidence="10" key="1">
    <citation type="submission" date="2021-12" db="EMBL/GenBank/DDBJ databases">
        <title>Convergent genome expansion in fungi linked to evolution of root-endophyte symbiosis.</title>
        <authorList>
            <consortium name="DOE Joint Genome Institute"/>
            <person name="Ke Y.-H."/>
            <person name="Bonito G."/>
            <person name="Liao H.-L."/>
            <person name="Looney B."/>
            <person name="Rojas-Flechas A."/>
            <person name="Nash J."/>
            <person name="Hameed K."/>
            <person name="Schadt C."/>
            <person name="Martin F."/>
            <person name="Crous P.W."/>
            <person name="Miettinen O."/>
            <person name="Magnuson J.K."/>
            <person name="Labbe J."/>
            <person name="Jacobson D."/>
            <person name="Doktycz M.J."/>
            <person name="Veneault-Fourrey C."/>
            <person name="Kuo A."/>
            <person name="Mondo S."/>
            <person name="Calhoun S."/>
            <person name="Riley R."/>
            <person name="Ohm R."/>
            <person name="LaButti K."/>
            <person name="Andreopoulos B."/>
            <person name="Pangilinan J."/>
            <person name="Nolan M."/>
            <person name="Tritt A."/>
            <person name="Clum A."/>
            <person name="Lipzen A."/>
            <person name="Daum C."/>
            <person name="Barry K."/>
            <person name="Grigoriev I.V."/>
            <person name="Vilgalys R."/>
        </authorList>
    </citation>
    <scope>NUCLEOTIDE SEQUENCE</scope>
    <source>
        <strain evidence="10">PMI_201</strain>
    </source>
</reference>
<comment type="similarity">
    <text evidence="1 8">Belongs to the tannase family.</text>
</comment>
<dbReference type="RefSeq" id="XP_046077973.1">
    <property type="nucleotide sequence ID" value="XM_046212853.1"/>
</dbReference>
<dbReference type="EMBL" id="JAJTJA010000001">
    <property type="protein sequence ID" value="KAH8705352.1"/>
    <property type="molecule type" value="Genomic_DNA"/>
</dbReference>
<keyword evidence="5 8" id="KW-0378">Hydrolase</keyword>
<dbReference type="InterPro" id="IPR011118">
    <property type="entry name" value="Tannase/feruloyl_esterase"/>
</dbReference>
<evidence type="ECO:0000256" key="6">
    <source>
        <dbReference type="ARBA" id="ARBA00022837"/>
    </source>
</evidence>
<evidence type="ECO:0000256" key="1">
    <source>
        <dbReference type="ARBA" id="ARBA00006249"/>
    </source>
</evidence>
<evidence type="ECO:0000256" key="7">
    <source>
        <dbReference type="ARBA" id="ARBA00023157"/>
    </source>
</evidence>
<dbReference type="GO" id="GO:0046872">
    <property type="term" value="F:metal ion binding"/>
    <property type="evidence" value="ECO:0007669"/>
    <property type="project" value="UniProtKB-KW"/>
</dbReference>
<keyword evidence="11" id="KW-1185">Reference proteome</keyword>
<dbReference type="PANTHER" id="PTHR33938:SF8">
    <property type="entry name" value="CARBOXYLIC ESTER HYDROLASE"/>
    <property type="match status" value="1"/>
</dbReference>
<organism evidence="10 11">
    <name type="scientific">Talaromyces proteolyticus</name>
    <dbReference type="NCBI Taxonomy" id="1131652"/>
    <lineage>
        <taxon>Eukaryota</taxon>
        <taxon>Fungi</taxon>
        <taxon>Dikarya</taxon>
        <taxon>Ascomycota</taxon>
        <taxon>Pezizomycotina</taxon>
        <taxon>Eurotiomycetes</taxon>
        <taxon>Eurotiomycetidae</taxon>
        <taxon>Eurotiales</taxon>
        <taxon>Trichocomaceae</taxon>
        <taxon>Talaromyces</taxon>
        <taxon>Talaromyces sect. Bacilispori</taxon>
    </lineage>
</organism>
<evidence type="ECO:0000256" key="4">
    <source>
        <dbReference type="ARBA" id="ARBA00022729"/>
    </source>
</evidence>
<proteinExistence type="inferred from homology"/>
<dbReference type="SUPFAM" id="SSF53474">
    <property type="entry name" value="alpha/beta-Hydrolases"/>
    <property type="match status" value="1"/>
</dbReference>
<gene>
    <name evidence="10" type="ORF">BGW36DRAFT_332555</name>
</gene>
<protein>
    <recommendedName>
        <fullName evidence="8">Carboxylic ester hydrolase</fullName>
        <ecNumber evidence="8">3.1.1.-</ecNumber>
    </recommendedName>
</protein>
<dbReference type="Gene3D" id="3.40.50.1820">
    <property type="entry name" value="alpha/beta hydrolase"/>
    <property type="match status" value="1"/>
</dbReference>
<dbReference type="PANTHER" id="PTHR33938">
    <property type="entry name" value="FERULOYL ESTERASE B-RELATED"/>
    <property type="match status" value="1"/>
</dbReference>
<name>A0AAD4L3N9_9EURO</name>
<evidence type="ECO:0000256" key="3">
    <source>
        <dbReference type="ARBA" id="ARBA00022723"/>
    </source>
</evidence>